<protein>
    <submittedName>
        <fullName evidence="2">VCBS</fullName>
    </submittedName>
</protein>
<dbReference type="PROSITE" id="PS50093">
    <property type="entry name" value="PKD"/>
    <property type="match status" value="1"/>
</dbReference>
<organism evidence="2 3">
    <name type="scientific">Crocosphaera chwakensis CCY0110</name>
    <dbReference type="NCBI Taxonomy" id="391612"/>
    <lineage>
        <taxon>Bacteria</taxon>
        <taxon>Bacillati</taxon>
        <taxon>Cyanobacteriota</taxon>
        <taxon>Cyanophyceae</taxon>
        <taxon>Oscillatoriophycideae</taxon>
        <taxon>Chroococcales</taxon>
        <taxon>Aphanothecaceae</taxon>
        <taxon>Crocosphaera</taxon>
        <taxon>Crocosphaera chwakensis</taxon>
    </lineage>
</organism>
<dbReference type="Gene3D" id="2.60.40.3440">
    <property type="match status" value="1"/>
</dbReference>
<reference evidence="2 3" key="1">
    <citation type="submission" date="2007-03" db="EMBL/GenBank/DDBJ databases">
        <authorList>
            <person name="Stal L."/>
            <person name="Ferriera S."/>
            <person name="Johnson J."/>
            <person name="Kravitz S."/>
            <person name="Beeson K."/>
            <person name="Sutton G."/>
            <person name="Rogers Y.-H."/>
            <person name="Friedman R."/>
            <person name="Frazier M."/>
            <person name="Venter J.C."/>
        </authorList>
    </citation>
    <scope>NUCLEOTIDE SEQUENCE [LARGE SCALE GENOMIC DNA]</scope>
    <source>
        <strain evidence="2 3">CCY0110</strain>
    </source>
</reference>
<dbReference type="eggNOG" id="COG3291">
    <property type="taxonomic scope" value="Bacteria"/>
</dbReference>
<evidence type="ECO:0000313" key="3">
    <source>
        <dbReference type="Proteomes" id="UP000003781"/>
    </source>
</evidence>
<dbReference type="Pfam" id="PF18911">
    <property type="entry name" value="PKD_4"/>
    <property type="match status" value="1"/>
</dbReference>
<feature type="domain" description="PKD" evidence="1">
    <location>
        <begin position="522"/>
        <end position="575"/>
    </location>
</feature>
<keyword evidence="3" id="KW-1185">Reference proteome</keyword>
<dbReference type="EMBL" id="AAXW01000015">
    <property type="protein sequence ID" value="EAZ91245.1"/>
    <property type="molecule type" value="Genomic_DNA"/>
</dbReference>
<accession>A3IQH0</accession>
<dbReference type="AlphaFoldDB" id="A3IQH0"/>
<dbReference type="CDD" id="cd00146">
    <property type="entry name" value="PKD"/>
    <property type="match status" value="1"/>
</dbReference>
<proteinExistence type="predicted"/>
<dbReference type="InterPro" id="IPR013783">
    <property type="entry name" value="Ig-like_fold"/>
</dbReference>
<dbReference type="InterPro" id="IPR000601">
    <property type="entry name" value="PKD_dom"/>
</dbReference>
<evidence type="ECO:0000313" key="2">
    <source>
        <dbReference type="EMBL" id="EAZ91245.1"/>
    </source>
</evidence>
<dbReference type="SMART" id="SM00089">
    <property type="entry name" value="PKD"/>
    <property type="match status" value="1"/>
</dbReference>
<dbReference type="InterPro" id="IPR022409">
    <property type="entry name" value="PKD/Chitinase_dom"/>
</dbReference>
<gene>
    <name evidence="2" type="ORF">CY0110_11497</name>
</gene>
<dbReference type="OrthoDB" id="7783360at2"/>
<dbReference type="SUPFAM" id="SSF49299">
    <property type="entry name" value="PKD domain"/>
    <property type="match status" value="1"/>
</dbReference>
<sequence>MNSSQINSRKTPFSSLISSQQFGSIHHSTPEVINNLNNTATNIWSNLLQSETSLDITFQITDLPTGHLAEATITGFDPFGRPNAGTILINYNANGVGWFIDSTPFESSEFAVQNSEFAYNATPNSDAYGKYDLLTTVLHEIAHLYGFIEGYEPFDHLHHDHATLHGEHLDNHAHPYDLLNTHLAPGIRKLPSDIDIEILKAILKAEGRGQKAEGSLEALLTSTPLLAAIANGNFNISDPYHPNFGWKTRGATTILNGQALLTEGSPFLSNLSQTFIIPEGAKTLQFTLVDAQLGTTQSFPSDAFEVALLDAHSLTSLVDTIDELSFTDAFFNLQNTGTTYLGNDIQLTHGTDNSPRTFSIDISHLTPGTEATLYFDLLGFGDNDSRVLIDDVIIQREISPITVNNPVTLTQGQSTVIQIFPDNSNLEEILQTYTIQIQTPAENGTVNIAENGTFIYTPKAGFVGTDTFTYILTDGNGTQTIPSTITVTVNNALPEIADIDIISEVIEGNKTVLRATATDAGGDTLTYIWELSDGTRLTGQVVTHSFPHNGTYTATLTVIDAHGERVTTSFELEITNIAPIVEPEDKPTISLASNTTTKLTRNNTETIPNLNIRSSFSETPLPINSLPFNNFVSVRIKDSLAPNNLASALNNNPN</sequence>
<dbReference type="Proteomes" id="UP000003781">
    <property type="component" value="Unassembled WGS sequence"/>
</dbReference>
<name>A3IQH0_9CHRO</name>
<dbReference type="InterPro" id="IPR035986">
    <property type="entry name" value="PKD_dom_sf"/>
</dbReference>
<dbReference type="Gene3D" id="2.60.40.10">
    <property type="entry name" value="Immunoglobulins"/>
    <property type="match status" value="1"/>
</dbReference>
<dbReference type="Pfam" id="PF17963">
    <property type="entry name" value="Big_9"/>
    <property type="match status" value="1"/>
</dbReference>
<evidence type="ECO:0000259" key="1">
    <source>
        <dbReference type="PROSITE" id="PS50093"/>
    </source>
</evidence>
<comment type="caution">
    <text evidence="2">The sequence shown here is derived from an EMBL/GenBank/DDBJ whole genome shotgun (WGS) entry which is preliminary data.</text>
</comment>